<dbReference type="InterPro" id="IPR013149">
    <property type="entry name" value="ADH-like_C"/>
</dbReference>
<dbReference type="EMBL" id="JAGVSJ010000004">
    <property type="protein sequence ID" value="MBX8631463.1"/>
    <property type="molecule type" value="Genomic_DNA"/>
</dbReference>
<keyword evidence="1 4" id="KW-0479">Metal-binding</keyword>
<evidence type="ECO:0000256" key="3">
    <source>
        <dbReference type="ARBA" id="ARBA00023002"/>
    </source>
</evidence>
<reference evidence="7" key="1">
    <citation type="submission" date="2021-04" db="EMBL/GenBank/DDBJ databases">
        <title>Genomic insights into ecological role and evolution of a novel Thermoplasmata order Candidatus Sysuiplasmatales.</title>
        <authorList>
            <person name="Yuan Y."/>
        </authorList>
    </citation>
    <scope>NUCLEOTIDE SEQUENCE</scope>
    <source>
        <strain evidence="7">YP2-bin.285</strain>
    </source>
</reference>
<dbReference type="SUPFAM" id="SSF50129">
    <property type="entry name" value="GroES-like"/>
    <property type="match status" value="1"/>
</dbReference>
<dbReference type="GO" id="GO:0016616">
    <property type="term" value="F:oxidoreductase activity, acting on the CH-OH group of donors, NAD or NADP as acceptor"/>
    <property type="evidence" value="ECO:0007669"/>
    <property type="project" value="UniProtKB-ARBA"/>
</dbReference>
<dbReference type="PANTHER" id="PTHR43401:SF2">
    <property type="entry name" value="L-THREONINE 3-DEHYDROGENASE"/>
    <property type="match status" value="1"/>
</dbReference>
<dbReference type="Proteomes" id="UP000716004">
    <property type="component" value="Unassembled WGS sequence"/>
</dbReference>
<comment type="cofactor">
    <cofactor evidence="4">
        <name>Zn(2+)</name>
        <dbReference type="ChEBI" id="CHEBI:29105"/>
    </cofactor>
</comment>
<name>A0A8J7YRN0_9ARCH</name>
<comment type="caution">
    <text evidence="7">The sequence shown here is derived from an EMBL/GenBank/DDBJ whole genome shotgun (WGS) entry which is preliminary data.</text>
</comment>
<gene>
    <name evidence="7" type="ORF">J9259_02935</name>
</gene>
<dbReference type="GO" id="GO:0008270">
    <property type="term" value="F:zinc ion binding"/>
    <property type="evidence" value="ECO:0007669"/>
    <property type="project" value="InterPro"/>
</dbReference>
<evidence type="ECO:0000256" key="2">
    <source>
        <dbReference type="ARBA" id="ARBA00022833"/>
    </source>
</evidence>
<evidence type="ECO:0000256" key="4">
    <source>
        <dbReference type="RuleBase" id="RU361277"/>
    </source>
</evidence>
<dbReference type="Gene3D" id="3.90.180.10">
    <property type="entry name" value="Medium-chain alcohol dehydrogenases, catalytic domain"/>
    <property type="match status" value="1"/>
</dbReference>
<dbReference type="InterPro" id="IPR013154">
    <property type="entry name" value="ADH-like_N"/>
</dbReference>
<dbReference type="GO" id="GO:0043168">
    <property type="term" value="F:anion binding"/>
    <property type="evidence" value="ECO:0007669"/>
    <property type="project" value="UniProtKB-ARBA"/>
</dbReference>
<dbReference type="Pfam" id="PF00107">
    <property type="entry name" value="ADH_zinc_N"/>
    <property type="match status" value="1"/>
</dbReference>
<dbReference type="PROSITE" id="PS00059">
    <property type="entry name" value="ADH_ZINC"/>
    <property type="match status" value="1"/>
</dbReference>
<feature type="domain" description="Enoyl reductase (ER)" evidence="6">
    <location>
        <begin position="10"/>
        <end position="341"/>
    </location>
</feature>
<dbReference type="PANTHER" id="PTHR43401">
    <property type="entry name" value="L-THREONINE 3-DEHYDROGENASE"/>
    <property type="match status" value="1"/>
</dbReference>
<evidence type="ECO:0000256" key="5">
    <source>
        <dbReference type="SAM" id="MobiDB-lite"/>
    </source>
</evidence>
<evidence type="ECO:0000256" key="1">
    <source>
        <dbReference type="ARBA" id="ARBA00022723"/>
    </source>
</evidence>
<sequence length="343" mass="37127">MRAIVSESHGPGKVSLKEVPDPEEPKGNKVRLRMTAVGVCGSDIHVYNGTESYPRNSPVVLGHEMAGIVDGVGNDVRHVKTGDRVVCETANYVCGECYNCRKGNYNLCPHRIGFGALSDGGMAEFLVVREDILHRIPEGVDDVAASLTEPTCVAFNATSSLGKIEPADSVLIIGPGPIGLLCLQVAMLRSPSATYVLGIKADQDRLKLALELGADEVFDDPSTCIEKMKVAGWGDGVDVVIDASGISATLKTALDAVRPGGRIVKVGWGPDIPTFNLDQIVSKAVELRGSFSHNWETWERVLKLMKRGKLNPSLIAKPYSFDMWRNAFEDMEKRRIAKAVIVI</sequence>
<organism evidence="7 8">
    <name type="scientific">Candidatus Sysuiplasma superficiale</name>
    <dbReference type="NCBI Taxonomy" id="2823368"/>
    <lineage>
        <taxon>Archaea</taxon>
        <taxon>Methanobacteriati</taxon>
        <taxon>Thermoplasmatota</taxon>
        <taxon>Thermoplasmata</taxon>
        <taxon>Candidatus Sysuiplasmatales</taxon>
        <taxon>Candidatus Sysuiplasmataceae</taxon>
        <taxon>Candidatus Sysuiplasma</taxon>
    </lineage>
</organism>
<dbReference type="Gene3D" id="3.40.50.720">
    <property type="entry name" value="NAD(P)-binding Rossmann-like Domain"/>
    <property type="match status" value="1"/>
</dbReference>
<comment type="similarity">
    <text evidence="4">Belongs to the zinc-containing alcohol dehydrogenase family.</text>
</comment>
<protein>
    <submittedName>
        <fullName evidence="7">Zinc-binding dehydrogenase</fullName>
    </submittedName>
</protein>
<dbReference type="CDD" id="cd08258">
    <property type="entry name" value="Zn_ADH4"/>
    <property type="match status" value="1"/>
</dbReference>
<dbReference type="InterPro" id="IPR002328">
    <property type="entry name" value="ADH_Zn_CS"/>
</dbReference>
<dbReference type="InterPro" id="IPR020843">
    <property type="entry name" value="ER"/>
</dbReference>
<evidence type="ECO:0000313" key="7">
    <source>
        <dbReference type="EMBL" id="MBX8631463.1"/>
    </source>
</evidence>
<dbReference type="GO" id="GO:0051262">
    <property type="term" value="P:protein tetramerization"/>
    <property type="evidence" value="ECO:0007669"/>
    <property type="project" value="UniProtKB-ARBA"/>
</dbReference>
<dbReference type="GO" id="GO:0044281">
    <property type="term" value="P:small molecule metabolic process"/>
    <property type="evidence" value="ECO:0007669"/>
    <property type="project" value="UniProtKB-ARBA"/>
</dbReference>
<dbReference type="GO" id="GO:0030554">
    <property type="term" value="F:adenyl nucleotide binding"/>
    <property type="evidence" value="ECO:0007669"/>
    <property type="project" value="UniProtKB-ARBA"/>
</dbReference>
<dbReference type="Pfam" id="PF08240">
    <property type="entry name" value="ADH_N"/>
    <property type="match status" value="1"/>
</dbReference>
<feature type="compositionally biased region" description="Basic and acidic residues" evidence="5">
    <location>
        <begin position="15"/>
        <end position="27"/>
    </location>
</feature>
<evidence type="ECO:0000313" key="8">
    <source>
        <dbReference type="Proteomes" id="UP000716004"/>
    </source>
</evidence>
<keyword evidence="2 4" id="KW-0862">Zinc</keyword>
<dbReference type="InterPro" id="IPR011032">
    <property type="entry name" value="GroES-like_sf"/>
</dbReference>
<dbReference type="SUPFAM" id="SSF51735">
    <property type="entry name" value="NAD(P)-binding Rossmann-fold domains"/>
    <property type="match status" value="1"/>
</dbReference>
<dbReference type="InterPro" id="IPR036291">
    <property type="entry name" value="NAD(P)-bd_dom_sf"/>
</dbReference>
<dbReference type="SMART" id="SM00829">
    <property type="entry name" value="PKS_ER"/>
    <property type="match status" value="1"/>
</dbReference>
<evidence type="ECO:0000259" key="6">
    <source>
        <dbReference type="SMART" id="SM00829"/>
    </source>
</evidence>
<feature type="region of interest" description="Disordered" evidence="5">
    <location>
        <begin position="1"/>
        <end position="27"/>
    </location>
</feature>
<accession>A0A8J7YRN0</accession>
<dbReference type="AlphaFoldDB" id="A0A8J7YRN0"/>
<keyword evidence="3" id="KW-0560">Oxidoreductase</keyword>
<dbReference type="InterPro" id="IPR050129">
    <property type="entry name" value="Zn_alcohol_dh"/>
</dbReference>
<proteinExistence type="inferred from homology"/>